<reference evidence="3" key="1">
    <citation type="submission" date="2016-05" db="EMBL/GenBank/DDBJ databases">
        <title>WGS assembly of Xenopus laevis.</title>
        <authorList>
            <person name="Session A."/>
            <person name="Uno Y."/>
            <person name="Kwon T."/>
            <person name="Chapman J."/>
            <person name="Toyoda A."/>
            <person name="Takahashi S."/>
            <person name="Fukui A."/>
            <person name="Hikosaka A."/>
            <person name="Putnam N."/>
            <person name="Stites J."/>
            <person name="Van Heeringen S."/>
            <person name="Quigley I."/>
            <person name="Heinz S."/>
            <person name="Hellsten U."/>
            <person name="Lyons J."/>
            <person name="Suzuki A."/>
            <person name="Kondo M."/>
            <person name="Ogino H."/>
            <person name="Ochi H."/>
            <person name="Bogdanovic O."/>
            <person name="Lister R."/>
            <person name="Georgiou G."/>
            <person name="Paranjpe S."/>
            <person name="Van Kruijsbergen I."/>
            <person name="Mozaffari S."/>
            <person name="Shu S."/>
            <person name="Schmutz J."/>
            <person name="Jenkins J."/>
            <person name="Grimwood J."/>
            <person name="Carlson J."/>
            <person name="Mitros T."/>
            <person name="Simakov O."/>
            <person name="Heald R."/>
            <person name="Miller K."/>
            <person name="Haudenschild C."/>
            <person name="Kuroki Y."/>
            <person name="Tanaka T."/>
            <person name="Michiue T."/>
            <person name="Watanabe M."/>
            <person name="Kinoshita T."/>
            <person name="Ohta Y."/>
            <person name="Mawaribuchi S."/>
            <person name="Suzuki Y."/>
            <person name="Haramoto Y."/>
            <person name="Yamamoto T."/>
            <person name="Takagi C."/>
            <person name="Kitzman J."/>
            <person name="Shendure J."/>
            <person name="Nakayama T."/>
            <person name="Izutsu Y."/>
            <person name="Robert J."/>
            <person name="Dichmann D."/>
            <person name="Flajnik M."/>
            <person name="Houston D."/>
            <person name="Marcotte E."/>
            <person name="Wallingford J."/>
            <person name="Ito Y."/>
            <person name="Asashima M."/>
            <person name="Ueno N."/>
            <person name="Matsuda Y."/>
            <person name="Jan Veenstra G."/>
            <person name="Fujiyama A."/>
            <person name="Harland R."/>
            <person name="Taira M."/>
            <person name="Rokhsar D.S."/>
        </authorList>
    </citation>
    <scope>NUCLEOTIDE SEQUENCE</scope>
    <source>
        <strain evidence="3">J</strain>
        <tissue evidence="3">Blood</tissue>
    </source>
</reference>
<dbReference type="InterPro" id="IPR000421">
    <property type="entry name" value="FA58C"/>
</dbReference>
<dbReference type="Proteomes" id="UP000694892">
    <property type="component" value="Unassembled WGS sequence"/>
</dbReference>
<feature type="signal peptide" evidence="1">
    <location>
        <begin position="1"/>
        <end position="17"/>
    </location>
</feature>
<dbReference type="EMBL" id="KV467559">
    <property type="protein sequence ID" value="OCT56043.1"/>
    <property type="molecule type" value="Genomic_DNA"/>
</dbReference>
<evidence type="ECO:0000259" key="2">
    <source>
        <dbReference type="PROSITE" id="PS50022"/>
    </source>
</evidence>
<gene>
    <name evidence="3" type="ORF">XELAEV_18003016mg</name>
</gene>
<sequence>MFRCFVLLALLSGCAKCSVIPALCHYALGMHDRTIRDEDITGSSQWYKSIGPQYSRLQREEGSSAWCPVGLLQPEDVQFLQINFHEL</sequence>
<organism evidence="3">
    <name type="scientific">Xenopus laevis</name>
    <name type="common">African clawed frog</name>
    <dbReference type="NCBI Taxonomy" id="8355"/>
    <lineage>
        <taxon>Eukaryota</taxon>
        <taxon>Metazoa</taxon>
        <taxon>Chordata</taxon>
        <taxon>Craniata</taxon>
        <taxon>Vertebrata</taxon>
        <taxon>Euteleostomi</taxon>
        <taxon>Amphibia</taxon>
        <taxon>Batrachia</taxon>
        <taxon>Anura</taxon>
        <taxon>Pipoidea</taxon>
        <taxon>Pipidae</taxon>
        <taxon>Xenopodinae</taxon>
        <taxon>Xenopus</taxon>
        <taxon>Xenopus</taxon>
    </lineage>
</organism>
<feature type="domain" description="F5/8 type C" evidence="2">
    <location>
        <begin position="24"/>
        <end position="87"/>
    </location>
</feature>
<evidence type="ECO:0000313" key="3">
    <source>
        <dbReference type="EMBL" id="OCT56043.1"/>
    </source>
</evidence>
<name>A0A974GZ03_XENLA</name>
<dbReference type="AlphaFoldDB" id="A0A974GZ03"/>
<keyword evidence="1" id="KW-0732">Signal</keyword>
<proteinExistence type="predicted"/>
<feature type="chain" id="PRO_5037225376" description="F5/8 type C domain-containing protein" evidence="1">
    <location>
        <begin position="18"/>
        <end position="87"/>
    </location>
</feature>
<dbReference type="Gene3D" id="2.60.120.260">
    <property type="entry name" value="Galactose-binding domain-like"/>
    <property type="match status" value="1"/>
</dbReference>
<evidence type="ECO:0000256" key="1">
    <source>
        <dbReference type="SAM" id="SignalP"/>
    </source>
</evidence>
<dbReference type="SUPFAM" id="SSF49785">
    <property type="entry name" value="Galactose-binding domain-like"/>
    <property type="match status" value="1"/>
</dbReference>
<dbReference type="InterPro" id="IPR008979">
    <property type="entry name" value="Galactose-bd-like_sf"/>
</dbReference>
<protein>
    <recommendedName>
        <fullName evidence="2">F5/8 type C domain-containing protein</fullName>
    </recommendedName>
</protein>
<accession>A0A974GZ03</accession>
<dbReference type="PROSITE" id="PS50022">
    <property type="entry name" value="FA58C_3"/>
    <property type="match status" value="1"/>
</dbReference>